<feature type="region of interest" description="Disordered" evidence="3">
    <location>
        <begin position="439"/>
        <end position="459"/>
    </location>
</feature>
<dbReference type="OrthoDB" id="1060785at2759"/>
<evidence type="ECO:0000313" key="7">
    <source>
        <dbReference type="Proteomes" id="UP000659654"/>
    </source>
</evidence>
<feature type="compositionally biased region" description="Polar residues" evidence="3">
    <location>
        <begin position="388"/>
        <end position="397"/>
    </location>
</feature>
<dbReference type="EMBL" id="CAJFDI010000001">
    <property type="protein sequence ID" value="CAD5208328.1"/>
    <property type="molecule type" value="Genomic_DNA"/>
</dbReference>
<dbReference type="Gene3D" id="1.20.5.340">
    <property type="match status" value="1"/>
</dbReference>
<evidence type="ECO:0000256" key="1">
    <source>
        <dbReference type="ARBA" id="ARBA00006993"/>
    </source>
</evidence>
<dbReference type="WBParaSite" id="BXY_0850500.1">
    <property type="protein sequence ID" value="BXY_0850500.1"/>
    <property type="gene ID" value="BXY_0850500"/>
</dbReference>
<dbReference type="GO" id="GO:0034237">
    <property type="term" value="F:protein kinase A regulatory subunit binding"/>
    <property type="evidence" value="ECO:0007669"/>
    <property type="project" value="TreeGrafter"/>
</dbReference>
<dbReference type="AlphaFoldDB" id="A0A1I7S669"/>
<dbReference type="SMR" id="A0A1I7S669"/>
<gene>
    <name evidence="5" type="ORF">BXYJ_LOCUS564</name>
</gene>
<dbReference type="GO" id="GO:0005856">
    <property type="term" value="C:cytoskeleton"/>
    <property type="evidence" value="ECO:0007669"/>
    <property type="project" value="UniProtKB-SubCell"/>
</dbReference>
<name>A0A1I7S669_BURXY</name>
<keyword evidence="2" id="KW-0206">Cytoskeleton</keyword>
<dbReference type="PANTHER" id="PTHR12902:SF1">
    <property type="entry name" value="WISKOTT-ALDRICH SYNDROME PROTEIN FAMILY MEMBER"/>
    <property type="match status" value="1"/>
</dbReference>
<evidence type="ECO:0000259" key="4">
    <source>
        <dbReference type="PROSITE" id="PS51082"/>
    </source>
</evidence>
<protein>
    <recommendedName>
        <fullName evidence="2">Wiskott-Aldrich syndrome protein family member</fullName>
        <shortName evidence="2">WASP family protein member</shortName>
    </recommendedName>
</protein>
<comment type="function">
    <text evidence="2">Downstream effector molecule involved in the transmission of signals from tyrosine kinase receptors and small GTPases to the actin cytoskeleton. Promotes formation of actin filaments. Part of the WAVE complex that regulates lamellipodia formation. The WAVE complex regulates actin filament reorganization via its interaction with the Arp2/3 complex.</text>
</comment>
<sequence>MPISLRVVEPVNVSLDRLGVERTRDELQCVANGTLANLVRQLSSLSQHGEQIFTDMHDEVAKVNQKLDEIAIRTARLNDKVHQNNGAVPQSGRLADNNLRKPYRSQNIIDQHTLSRQTMPRAMVELYDRCDPPPALDLFDEFRRDEKPALKYYTDPGYFFELWKQEILKECGIDRKIHKNRPQVQRPKRVEENKRVVHNARTLLNHYSDAQTLGYNQAHNLIQFPTEYQAPQINRQPIHQPPPCMVRPQLIRPTQPAPPLPDQFDDDPLPPPPMPSAHRPVDNIHQNLEEINQRMAQIPSGNGAGINADMPNIDDDELPPPPPMLSTIAATTMQYLPPQAAPTQAPPAPPPPPPPAMMESIVIQQSSFAVQLVSEPSQEVLANEEPDQSGQENSRSNLLDEIKAGYKLRKVERQEENEKAKAAVEANDVAAILRRRMEHVLGNEDSDENQESDGSEWDA</sequence>
<dbReference type="InterPro" id="IPR003124">
    <property type="entry name" value="WH2_dom"/>
</dbReference>
<feature type="region of interest" description="Disordered" evidence="3">
    <location>
        <begin position="250"/>
        <end position="272"/>
    </location>
</feature>
<dbReference type="Proteomes" id="UP000095284">
    <property type="component" value="Unplaced"/>
</dbReference>
<dbReference type="PANTHER" id="PTHR12902">
    <property type="entry name" value="WASP-1"/>
    <property type="match status" value="1"/>
</dbReference>
<keyword evidence="7" id="KW-1185">Reference proteome</keyword>
<reference evidence="5" key="2">
    <citation type="submission" date="2020-09" db="EMBL/GenBank/DDBJ databases">
        <authorList>
            <person name="Kikuchi T."/>
        </authorList>
    </citation>
    <scope>NUCLEOTIDE SEQUENCE</scope>
    <source>
        <strain evidence="5">Ka4C1</strain>
    </source>
</reference>
<proteinExistence type="inferred from homology"/>
<evidence type="ECO:0000313" key="6">
    <source>
        <dbReference type="Proteomes" id="UP000095284"/>
    </source>
</evidence>
<keyword evidence="2" id="KW-0963">Cytoplasm</keyword>
<dbReference type="GO" id="GO:2000601">
    <property type="term" value="P:positive regulation of Arp2/3 complex-mediated actin nucleation"/>
    <property type="evidence" value="ECO:0007669"/>
    <property type="project" value="TreeGrafter"/>
</dbReference>
<feature type="domain" description="WH2" evidence="4">
    <location>
        <begin position="394"/>
        <end position="411"/>
    </location>
</feature>
<comment type="subunit">
    <text evidence="2">Binds actin and the Arp2/3 complex.</text>
</comment>
<accession>A0A1I7S669</accession>
<comment type="similarity">
    <text evidence="1 2">Belongs to the SCAR/WAVE family.</text>
</comment>
<feature type="region of interest" description="Disordered" evidence="3">
    <location>
        <begin position="376"/>
        <end position="399"/>
    </location>
</feature>
<dbReference type="InterPro" id="IPR028288">
    <property type="entry name" value="SCAR/WAVE_fam"/>
</dbReference>
<dbReference type="Proteomes" id="UP000582659">
    <property type="component" value="Unassembled WGS sequence"/>
</dbReference>
<dbReference type="GO" id="GO:0071933">
    <property type="term" value="F:Arp2/3 complex binding"/>
    <property type="evidence" value="ECO:0007669"/>
    <property type="project" value="TreeGrafter"/>
</dbReference>
<feature type="region of interest" description="Disordered" evidence="3">
    <location>
        <begin position="338"/>
        <end position="358"/>
    </location>
</feature>
<reference evidence="8" key="1">
    <citation type="submission" date="2016-11" db="UniProtKB">
        <authorList>
            <consortium name="WormBaseParasite"/>
        </authorList>
    </citation>
    <scope>IDENTIFICATION</scope>
</reference>
<feature type="compositionally biased region" description="Pro residues" evidence="3">
    <location>
        <begin position="344"/>
        <end position="356"/>
    </location>
</feature>
<dbReference type="Gene3D" id="6.10.280.150">
    <property type="match status" value="2"/>
</dbReference>
<evidence type="ECO:0000256" key="3">
    <source>
        <dbReference type="SAM" id="MobiDB-lite"/>
    </source>
</evidence>
<feature type="compositionally biased region" description="Acidic residues" evidence="3">
    <location>
        <begin position="444"/>
        <end position="459"/>
    </location>
</feature>
<evidence type="ECO:0000313" key="8">
    <source>
        <dbReference type="WBParaSite" id="BXY_0850500.1"/>
    </source>
</evidence>
<dbReference type="eggNOG" id="KOG1830">
    <property type="taxonomic scope" value="Eukaryota"/>
</dbReference>
<dbReference type="GO" id="GO:0030036">
    <property type="term" value="P:actin cytoskeleton organization"/>
    <property type="evidence" value="ECO:0007669"/>
    <property type="project" value="UniProtKB-UniRule"/>
</dbReference>
<keyword evidence="2" id="KW-0009">Actin-binding</keyword>
<dbReference type="GO" id="GO:0031209">
    <property type="term" value="C:SCAR complex"/>
    <property type="evidence" value="ECO:0007669"/>
    <property type="project" value="TreeGrafter"/>
</dbReference>
<evidence type="ECO:0000313" key="5">
    <source>
        <dbReference type="EMBL" id="CAD5208328.1"/>
    </source>
</evidence>
<organism evidence="6 8">
    <name type="scientific">Bursaphelenchus xylophilus</name>
    <name type="common">Pinewood nematode worm</name>
    <name type="synonym">Aphelenchoides xylophilus</name>
    <dbReference type="NCBI Taxonomy" id="6326"/>
    <lineage>
        <taxon>Eukaryota</taxon>
        <taxon>Metazoa</taxon>
        <taxon>Ecdysozoa</taxon>
        <taxon>Nematoda</taxon>
        <taxon>Chromadorea</taxon>
        <taxon>Rhabditida</taxon>
        <taxon>Tylenchina</taxon>
        <taxon>Tylenchomorpha</taxon>
        <taxon>Aphelenchoidea</taxon>
        <taxon>Aphelenchoididae</taxon>
        <taxon>Bursaphelenchus</taxon>
    </lineage>
</organism>
<dbReference type="GO" id="GO:0003779">
    <property type="term" value="F:actin binding"/>
    <property type="evidence" value="ECO:0007669"/>
    <property type="project" value="UniProtKB-UniRule"/>
</dbReference>
<dbReference type="SMART" id="SM00246">
    <property type="entry name" value="WH2"/>
    <property type="match status" value="1"/>
</dbReference>
<evidence type="ECO:0000256" key="2">
    <source>
        <dbReference type="RuleBase" id="RU367034"/>
    </source>
</evidence>
<dbReference type="PROSITE" id="PS51082">
    <property type="entry name" value="WH2"/>
    <property type="match status" value="1"/>
</dbReference>
<dbReference type="Proteomes" id="UP000659654">
    <property type="component" value="Unassembled WGS sequence"/>
</dbReference>
<dbReference type="EMBL" id="CAJFCV020000001">
    <property type="protein sequence ID" value="CAG9081055.1"/>
    <property type="molecule type" value="Genomic_DNA"/>
</dbReference>
<comment type="subcellular location">
    <subcellularLocation>
        <location evidence="2">Cytoplasm</location>
        <location evidence="2">Cytoskeleton</location>
    </subcellularLocation>
</comment>